<dbReference type="GO" id="GO:0019646">
    <property type="term" value="P:aerobic electron transport chain"/>
    <property type="evidence" value="ECO:0007669"/>
    <property type="project" value="TreeGrafter"/>
</dbReference>
<dbReference type="EMBL" id="QJJM01000015">
    <property type="protein sequence ID" value="PXW69823.1"/>
    <property type="molecule type" value="Genomic_DNA"/>
</dbReference>
<accession>A0A2V3US68</accession>
<feature type="domain" description="FAD/NAD(P)-binding" evidence="7">
    <location>
        <begin position="53"/>
        <end position="177"/>
    </location>
</feature>
<reference evidence="8 9" key="1">
    <citation type="submission" date="2018-05" db="EMBL/GenBank/DDBJ databases">
        <title>Genomic Encyclopedia of Type Strains, Phase IV (KMG-IV): sequencing the most valuable type-strain genomes for metagenomic binning, comparative biology and taxonomic classification.</title>
        <authorList>
            <person name="Goeker M."/>
        </authorList>
    </citation>
    <scope>NUCLEOTIDE SEQUENCE [LARGE SCALE GENOMIC DNA]</scope>
    <source>
        <strain evidence="8 9">DSM 3183</strain>
    </source>
</reference>
<protein>
    <submittedName>
        <fullName evidence="8">Pyridine nucleotide-disulfide oxidoreductase</fullName>
    </submittedName>
</protein>
<evidence type="ECO:0000259" key="7">
    <source>
        <dbReference type="Pfam" id="PF07992"/>
    </source>
</evidence>
<dbReference type="Pfam" id="PF07992">
    <property type="entry name" value="Pyr_redox_2"/>
    <property type="match status" value="1"/>
</dbReference>
<evidence type="ECO:0000313" key="8">
    <source>
        <dbReference type="EMBL" id="PXW69823.1"/>
    </source>
</evidence>
<keyword evidence="4" id="KW-0274">FAD</keyword>
<keyword evidence="5" id="KW-0560">Oxidoreductase</keyword>
<evidence type="ECO:0000256" key="5">
    <source>
        <dbReference type="ARBA" id="ARBA00023002"/>
    </source>
</evidence>
<keyword evidence="3" id="KW-0285">Flavoprotein</keyword>
<evidence type="ECO:0000313" key="9">
    <source>
        <dbReference type="Proteomes" id="UP000248014"/>
    </source>
</evidence>
<dbReference type="SUPFAM" id="SSF51905">
    <property type="entry name" value="FAD/NAD(P)-binding domain"/>
    <property type="match status" value="1"/>
</dbReference>
<comment type="cofactor">
    <cofactor evidence="1">
        <name>FAD</name>
        <dbReference type="ChEBI" id="CHEBI:57692"/>
    </cofactor>
</comment>
<dbReference type="PANTHER" id="PTHR42913:SF3">
    <property type="entry name" value="64 KDA MITOCHONDRIAL NADH DEHYDROGENASE (EUROFUNG)"/>
    <property type="match status" value="1"/>
</dbReference>
<organism evidence="8 9">
    <name type="scientific">Blastomonas natatoria</name>
    <dbReference type="NCBI Taxonomy" id="34015"/>
    <lineage>
        <taxon>Bacteria</taxon>
        <taxon>Pseudomonadati</taxon>
        <taxon>Pseudomonadota</taxon>
        <taxon>Alphaproteobacteria</taxon>
        <taxon>Sphingomonadales</taxon>
        <taxon>Sphingomonadaceae</taxon>
        <taxon>Blastomonas</taxon>
    </lineage>
</organism>
<dbReference type="InterPro" id="IPR051169">
    <property type="entry name" value="NADH-Q_oxidoreductase"/>
</dbReference>
<gene>
    <name evidence="8" type="ORF">C7451_11596</name>
</gene>
<evidence type="ECO:0000256" key="2">
    <source>
        <dbReference type="ARBA" id="ARBA00005272"/>
    </source>
</evidence>
<dbReference type="Proteomes" id="UP000248014">
    <property type="component" value="Unassembled WGS sequence"/>
</dbReference>
<comment type="similarity">
    <text evidence="2">Belongs to the NADH dehydrogenase family.</text>
</comment>
<dbReference type="AlphaFoldDB" id="A0A2V3US68"/>
<evidence type="ECO:0000256" key="3">
    <source>
        <dbReference type="ARBA" id="ARBA00022630"/>
    </source>
</evidence>
<evidence type="ECO:0000256" key="1">
    <source>
        <dbReference type="ARBA" id="ARBA00001974"/>
    </source>
</evidence>
<proteinExistence type="inferred from homology"/>
<dbReference type="InterPro" id="IPR036188">
    <property type="entry name" value="FAD/NAD-bd_sf"/>
</dbReference>
<dbReference type="RefSeq" id="WP_244181984.1">
    <property type="nucleotide sequence ID" value="NZ_QJJM01000015.1"/>
</dbReference>
<dbReference type="Gene3D" id="3.50.50.100">
    <property type="match status" value="2"/>
</dbReference>
<sequence length="354" mass="37147">MGRNSTLPGANPEHGPIGMPGAGCNLRGEAEEISFVSTARGIDRATPGDIRRALIIGAGCGGLSAARELCGKRVEVAIVDRQSHHVFQPLLCPVATAGLSPADIAAPIRSIVRKHVKTQVRLGEVEAIDTDTRRVALAEGDTLPFDYLIVATGAQHGYFGRDEWAEHAPGLKTIDDAARRLGVEGDHAGRLQVEPDLSVAGQPDIFVIGNVASVVRADGRPVPGLAPAAKQMGGHVARVIAAEVAQKPAPKPFHYSDFGNLPTIGRKCAAAEFGRAHIRGTFAWLLGVWRTFSSLLDSATGLSWVGTGCGTISLLIGARGSSPALMAALYSTAEPPTGRASNILPEHMRRSTHV</sequence>
<name>A0A2V3US68_9SPHN</name>
<dbReference type="GO" id="GO:0003955">
    <property type="term" value="F:NAD(P)H dehydrogenase (quinone) activity"/>
    <property type="evidence" value="ECO:0007669"/>
    <property type="project" value="TreeGrafter"/>
</dbReference>
<dbReference type="PANTHER" id="PTHR42913">
    <property type="entry name" value="APOPTOSIS-INDUCING FACTOR 1"/>
    <property type="match status" value="1"/>
</dbReference>
<keyword evidence="9" id="KW-1185">Reference proteome</keyword>
<feature type="region of interest" description="Disordered" evidence="6">
    <location>
        <begin position="1"/>
        <end position="22"/>
    </location>
</feature>
<evidence type="ECO:0000256" key="4">
    <source>
        <dbReference type="ARBA" id="ARBA00022827"/>
    </source>
</evidence>
<dbReference type="InterPro" id="IPR023753">
    <property type="entry name" value="FAD/NAD-binding_dom"/>
</dbReference>
<evidence type="ECO:0000256" key="6">
    <source>
        <dbReference type="SAM" id="MobiDB-lite"/>
    </source>
</evidence>
<comment type="caution">
    <text evidence="8">The sequence shown here is derived from an EMBL/GenBank/DDBJ whole genome shotgun (WGS) entry which is preliminary data.</text>
</comment>